<evidence type="ECO:0000256" key="1">
    <source>
        <dbReference type="ARBA" id="ARBA00012513"/>
    </source>
</evidence>
<dbReference type="CDD" id="cd14014">
    <property type="entry name" value="STKc_PknB_like"/>
    <property type="match status" value="1"/>
</dbReference>
<evidence type="ECO:0000256" key="5">
    <source>
        <dbReference type="ARBA" id="ARBA00022777"/>
    </source>
</evidence>
<dbReference type="PANTHER" id="PTHR43289">
    <property type="entry name" value="MITOGEN-ACTIVATED PROTEIN KINASE KINASE KINASE 20-RELATED"/>
    <property type="match status" value="1"/>
</dbReference>
<keyword evidence="9" id="KW-1133">Transmembrane helix</keyword>
<comment type="caution">
    <text evidence="11">The sequence shown here is derived from an EMBL/GenBank/DDBJ whole genome shotgun (WGS) entry which is preliminary data.</text>
</comment>
<dbReference type="PANTHER" id="PTHR43289:SF6">
    <property type="entry name" value="SERINE_THREONINE-PROTEIN KINASE NEKL-3"/>
    <property type="match status" value="1"/>
</dbReference>
<keyword evidence="2" id="KW-0723">Serine/threonine-protein kinase</keyword>
<keyword evidence="4 7" id="KW-0547">Nucleotide-binding</keyword>
<dbReference type="InterPro" id="IPR017441">
    <property type="entry name" value="Protein_kinase_ATP_BS"/>
</dbReference>
<gene>
    <name evidence="11" type="ORF">ACFPUY_12395</name>
</gene>
<dbReference type="InterPro" id="IPR008271">
    <property type="entry name" value="Ser/Thr_kinase_AS"/>
</dbReference>
<protein>
    <recommendedName>
        <fullName evidence="1">non-specific serine/threonine protein kinase</fullName>
        <ecNumber evidence="1">2.7.11.1</ecNumber>
    </recommendedName>
</protein>
<evidence type="ECO:0000313" key="12">
    <source>
        <dbReference type="Proteomes" id="UP001596096"/>
    </source>
</evidence>
<feature type="compositionally biased region" description="Pro residues" evidence="8">
    <location>
        <begin position="351"/>
        <end position="363"/>
    </location>
</feature>
<dbReference type="EMBL" id="JBHSNW010000005">
    <property type="protein sequence ID" value="MFC5815890.1"/>
    <property type="molecule type" value="Genomic_DNA"/>
</dbReference>
<dbReference type="EC" id="2.7.11.1" evidence="1"/>
<dbReference type="PROSITE" id="PS50011">
    <property type="entry name" value="PROTEIN_KINASE_DOM"/>
    <property type="match status" value="1"/>
</dbReference>
<organism evidence="11 12">
    <name type="scientific">Nonomuraea harbinensis</name>
    <dbReference type="NCBI Taxonomy" id="1286938"/>
    <lineage>
        <taxon>Bacteria</taxon>
        <taxon>Bacillati</taxon>
        <taxon>Actinomycetota</taxon>
        <taxon>Actinomycetes</taxon>
        <taxon>Streptosporangiales</taxon>
        <taxon>Streptosporangiaceae</taxon>
        <taxon>Nonomuraea</taxon>
    </lineage>
</organism>
<proteinExistence type="predicted"/>
<keyword evidence="6 7" id="KW-0067">ATP-binding</keyword>
<keyword evidence="9" id="KW-0812">Transmembrane</keyword>
<dbReference type="Proteomes" id="UP001596096">
    <property type="component" value="Unassembled WGS sequence"/>
</dbReference>
<keyword evidence="3" id="KW-0808">Transferase</keyword>
<dbReference type="PROSITE" id="PS00108">
    <property type="entry name" value="PROTEIN_KINASE_ST"/>
    <property type="match status" value="1"/>
</dbReference>
<accession>A0ABW1BTT9</accession>
<sequence>MEWSAPGYTEITQLGAGASGRVVLAAHEETGVKVAIKYLSERLRHDPAALGRFRSEARLLTTLRDPNVATLWEYIQDPQGAAIVMELVNGVPLRALLRESGPTGAEAALVVLKGSLLGLAGAHALGLVHRDYKPENVIVRDDGHSKLVDFGIAVKQGQATRAEGTPPYMAPELWSGEPATPATDVYAATAVFFECLTGHRPYRSPEPSVLGYQHLHAPVPVDDAPEPVRELIRRGLAKSPADRPAGAEAFVAEVEEVARAAYGDDWEERGRRRLAGLVFLLALLLPEPAEPAPQVTTTLARTVFRAAPRKAVRVAMAGGLAAVVAAAVVVVAVNRETPTRLEPVAAAPSEAPSPTPSLPPAVTPRPSGDPTAGPSPEDTALGRLPVIGDPGSPATATGGSPDPAVTGGPDPVATSTDDPGAPPTSTPPSSEPPTSDPPSSDPPTSAPPSSAPPSSDPPTTTTPTVTPTVTPTATPTASTPTPSDPVTSAPPLTAVSSLVVNRLAVRGAVAAGALTVDATGTGPITARATWRVAGEEVRTERIRLGDARTYTRTVSHDLGERPCGKDVTLTVVSDPPARGGNGSSTVSVPPCPTEVTGLRVRLAMAGATARATVSMRTSGTGEVPVAAAFAVNGDQVATRSAEASGRTSYTTTFRHAFRSRPCGATVTVRVTAKGRTATGSADVVCPIEVRSVSVVRAVADAGGLTATVAVRTGDTRPVRLVVGFQAGKISGTRQLTLSGATSYSRTIRYAVKTPCGASWLVRASTRPGAGNGGSQRGGTLPDCEPEVTKTPQPEID</sequence>
<feature type="domain" description="Protein kinase" evidence="10">
    <location>
        <begin position="8"/>
        <end position="258"/>
    </location>
</feature>
<evidence type="ECO:0000256" key="8">
    <source>
        <dbReference type="SAM" id="MobiDB-lite"/>
    </source>
</evidence>
<keyword evidence="12" id="KW-1185">Reference proteome</keyword>
<feature type="transmembrane region" description="Helical" evidence="9">
    <location>
        <begin position="311"/>
        <end position="333"/>
    </location>
</feature>
<dbReference type="InterPro" id="IPR000719">
    <property type="entry name" value="Prot_kinase_dom"/>
</dbReference>
<feature type="compositionally biased region" description="Low complexity" evidence="8">
    <location>
        <begin position="457"/>
        <end position="489"/>
    </location>
</feature>
<dbReference type="PROSITE" id="PS00107">
    <property type="entry name" value="PROTEIN_KINASE_ATP"/>
    <property type="match status" value="1"/>
</dbReference>
<evidence type="ECO:0000256" key="7">
    <source>
        <dbReference type="PROSITE-ProRule" id="PRU10141"/>
    </source>
</evidence>
<feature type="compositionally biased region" description="Pro residues" evidence="8">
    <location>
        <begin position="420"/>
        <end position="456"/>
    </location>
</feature>
<feature type="region of interest" description="Disordered" evidence="8">
    <location>
        <begin position="766"/>
        <end position="796"/>
    </location>
</feature>
<dbReference type="GO" id="GO:0016301">
    <property type="term" value="F:kinase activity"/>
    <property type="evidence" value="ECO:0007669"/>
    <property type="project" value="UniProtKB-KW"/>
</dbReference>
<reference evidence="12" key="1">
    <citation type="journal article" date="2019" name="Int. J. Syst. Evol. Microbiol.">
        <title>The Global Catalogue of Microorganisms (GCM) 10K type strain sequencing project: providing services to taxonomists for standard genome sequencing and annotation.</title>
        <authorList>
            <consortium name="The Broad Institute Genomics Platform"/>
            <consortium name="The Broad Institute Genome Sequencing Center for Infectious Disease"/>
            <person name="Wu L."/>
            <person name="Ma J."/>
        </authorList>
    </citation>
    <scope>NUCLEOTIDE SEQUENCE [LARGE SCALE GENOMIC DNA]</scope>
    <source>
        <strain evidence="12">CGMCC 4.7106</strain>
    </source>
</reference>
<evidence type="ECO:0000259" key="10">
    <source>
        <dbReference type="PROSITE" id="PS50011"/>
    </source>
</evidence>
<evidence type="ECO:0000256" key="2">
    <source>
        <dbReference type="ARBA" id="ARBA00022527"/>
    </source>
</evidence>
<name>A0ABW1BTT9_9ACTN</name>
<evidence type="ECO:0000256" key="3">
    <source>
        <dbReference type="ARBA" id="ARBA00022679"/>
    </source>
</evidence>
<dbReference type="RefSeq" id="WP_219543803.1">
    <property type="nucleotide sequence ID" value="NZ_JAHKRN010000005.1"/>
</dbReference>
<keyword evidence="9" id="KW-0472">Membrane</keyword>
<feature type="binding site" evidence="7">
    <location>
        <position position="37"/>
    </location>
    <ligand>
        <name>ATP</name>
        <dbReference type="ChEBI" id="CHEBI:30616"/>
    </ligand>
</feature>
<dbReference type="Pfam" id="PF00069">
    <property type="entry name" value="Pkinase"/>
    <property type="match status" value="1"/>
</dbReference>
<evidence type="ECO:0000256" key="4">
    <source>
        <dbReference type="ARBA" id="ARBA00022741"/>
    </source>
</evidence>
<evidence type="ECO:0000256" key="9">
    <source>
        <dbReference type="SAM" id="Phobius"/>
    </source>
</evidence>
<keyword evidence="5 11" id="KW-0418">Kinase</keyword>
<evidence type="ECO:0000313" key="11">
    <source>
        <dbReference type="EMBL" id="MFC5815890.1"/>
    </source>
</evidence>
<feature type="region of interest" description="Disordered" evidence="8">
    <location>
        <begin position="342"/>
        <end position="489"/>
    </location>
</feature>
<evidence type="ECO:0000256" key="6">
    <source>
        <dbReference type="ARBA" id="ARBA00022840"/>
    </source>
</evidence>